<reference evidence="2 3" key="1">
    <citation type="submission" date="2021-02" db="EMBL/GenBank/DDBJ databases">
        <title>De Novo genome assembly of isolated myxobacteria.</title>
        <authorList>
            <person name="Stevens D.C."/>
        </authorList>
    </citation>
    <scope>NUCLEOTIDE SEQUENCE [LARGE SCALE GENOMIC DNA]</scope>
    <source>
        <strain evidence="3">SCPEA02</strain>
    </source>
</reference>
<evidence type="ECO:0000313" key="3">
    <source>
        <dbReference type="Proteomes" id="UP000662747"/>
    </source>
</evidence>
<organism evidence="2 3">
    <name type="scientific">Pyxidicoccus parkwayensis</name>
    <dbReference type="NCBI Taxonomy" id="2813578"/>
    <lineage>
        <taxon>Bacteria</taxon>
        <taxon>Pseudomonadati</taxon>
        <taxon>Myxococcota</taxon>
        <taxon>Myxococcia</taxon>
        <taxon>Myxococcales</taxon>
        <taxon>Cystobacterineae</taxon>
        <taxon>Myxococcaceae</taxon>
        <taxon>Pyxidicoccus</taxon>
    </lineage>
</organism>
<protein>
    <submittedName>
        <fullName evidence="2">Uncharacterized protein</fullName>
    </submittedName>
</protein>
<feature type="transmembrane region" description="Helical" evidence="1">
    <location>
        <begin position="135"/>
        <end position="163"/>
    </location>
</feature>
<keyword evidence="3" id="KW-1185">Reference proteome</keyword>
<dbReference type="EMBL" id="CP071090">
    <property type="protein sequence ID" value="QSQ20120.1"/>
    <property type="molecule type" value="Genomic_DNA"/>
</dbReference>
<dbReference type="RefSeq" id="WP_206721701.1">
    <property type="nucleotide sequence ID" value="NZ_CP071090.1"/>
</dbReference>
<name>A0ABX7NMX2_9BACT</name>
<evidence type="ECO:0000313" key="2">
    <source>
        <dbReference type="EMBL" id="QSQ20120.1"/>
    </source>
</evidence>
<accession>A0ABX7NMX2</accession>
<keyword evidence="1" id="KW-1133">Transmembrane helix</keyword>
<sequence>MSAQPLSQPSVVGASRCYIHPGRPALGTCARCGIFYCDRDHRVVEGKAYCEDCSIRPDVDYLEAFRLKYWGRRDFWAWFVGFGAALHIFSGFSIFTTGAVEAMPLGVFGFLAGVVEVFFWLGVPWARRALIGVPIVFMAVGVMYGGLVAVAFGIFGLLVSIAINMDTRNKLFFKREVSREALQKSWDLYMNNAMARAGLMLGVASLIPGVGIVALACSISGLLQVDPKATPPIGRKGQAIAGIVLGALGTLYWGNFVLSEIFK</sequence>
<keyword evidence="1" id="KW-0812">Transmembrane</keyword>
<gene>
    <name evidence="2" type="ORF">JY651_33280</name>
</gene>
<feature type="transmembrane region" description="Helical" evidence="1">
    <location>
        <begin position="199"/>
        <end position="225"/>
    </location>
</feature>
<evidence type="ECO:0000256" key="1">
    <source>
        <dbReference type="SAM" id="Phobius"/>
    </source>
</evidence>
<proteinExistence type="predicted"/>
<dbReference type="Proteomes" id="UP000662747">
    <property type="component" value="Chromosome"/>
</dbReference>
<feature type="transmembrane region" description="Helical" evidence="1">
    <location>
        <begin position="237"/>
        <end position="258"/>
    </location>
</feature>
<feature type="transmembrane region" description="Helical" evidence="1">
    <location>
        <begin position="75"/>
        <end position="96"/>
    </location>
</feature>
<feature type="transmembrane region" description="Helical" evidence="1">
    <location>
        <begin position="102"/>
        <end position="123"/>
    </location>
</feature>
<keyword evidence="1" id="KW-0472">Membrane</keyword>